<evidence type="ECO:0000313" key="2">
    <source>
        <dbReference type="Proteomes" id="UP001056120"/>
    </source>
</evidence>
<sequence>MKYTWKVDKFSQVSKRALHSNAFEVGDYKWYILIYPQGCDVCNFLSLFLCAADHDKLLPGWSYFAQFTIIVVNKDPKKSKYFDTLHLSQEGAFKIGKKS</sequence>
<keyword evidence="2" id="KW-1185">Reference proteome</keyword>
<comment type="caution">
    <text evidence="1">The sequence shown here is derived from an EMBL/GenBank/DDBJ whole genome shotgun (WGS) entry which is preliminary data.</text>
</comment>
<reference evidence="1 2" key="2">
    <citation type="journal article" date="2022" name="Mol. Ecol. Resour.">
        <title>The genomes of chicory, endive, great burdock and yacon provide insights into Asteraceae paleo-polyploidization history and plant inulin production.</title>
        <authorList>
            <person name="Fan W."/>
            <person name="Wang S."/>
            <person name="Wang H."/>
            <person name="Wang A."/>
            <person name="Jiang F."/>
            <person name="Liu H."/>
            <person name="Zhao H."/>
            <person name="Xu D."/>
            <person name="Zhang Y."/>
        </authorList>
    </citation>
    <scope>NUCLEOTIDE SEQUENCE [LARGE SCALE GENOMIC DNA]</scope>
    <source>
        <strain evidence="2">cv. Yunnan</strain>
        <tissue evidence="1">Leaves</tissue>
    </source>
</reference>
<organism evidence="1 2">
    <name type="scientific">Smallanthus sonchifolius</name>
    <dbReference type="NCBI Taxonomy" id="185202"/>
    <lineage>
        <taxon>Eukaryota</taxon>
        <taxon>Viridiplantae</taxon>
        <taxon>Streptophyta</taxon>
        <taxon>Embryophyta</taxon>
        <taxon>Tracheophyta</taxon>
        <taxon>Spermatophyta</taxon>
        <taxon>Magnoliopsida</taxon>
        <taxon>eudicotyledons</taxon>
        <taxon>Gunneridae</taxon>
        <taxon>Pentapetalae</taxon>
        <taxon>asterids</taxon>
        <taxon>campanulids</taxon>
        <taxon>Asterales</taxon>
        <taxon>Asteraceae</taxon>
        <taxon>Asteroideae</taxon>
        <taxon>Heliantheae alliance</taxon>
        <taxon>Millerieae</taxon>
        <taxon>Smallanthus</taxon>
    </lineage>
</organism>
<dbReference type="Proteomes" id="UP001056120">
    <property type="component" value="Linkage Group LG03"/>
</dbReference>
<reference evidence="2" key="1">
    <citation type="journal article" date="2022" name="Mol. Ecol. Resour.">
        <title>The genomes of chicory, endive, great burdock and yacon provide insights into Asteraceae palaeo-polyploidization history and plant inulin production.</title>
        <authorList>
            <person name="Fan W."/>
            <person name="Wang S."/>
            <person name="Wang H."/>
            <person name="Wang A."/>
            <person name="Jiang F."/>
            <person name="Liu H."/>
            <person name="Zhao H."/>
            <person name="Xu D."/>
            <person name="Zhang Y."/>
        </authorList>
    </citation>
    <scope>NUCLEOTIDE SEQUENCE [LARGE SCALE GENOMIC DNA]</scope>
    <source>
        <strain evidence="2">cv. Yunnan</strain>
    </source>
</reference>
<evidence type="ECO:0000313" key="1">
    <source>
        <dbReference type="EMBL" id="KAI3821003.1"/>
    </source>
</evidence>
<gene>
    <name evidence="1" type="ORF">L1987_08559</name>
</gene>
<protein>
    <submittedName>
        <fullName evidence="1">Uncharacterized protein</fullName>
    </submittedName>
</protein>
<name>A0ACB9JKH9_9ASTR</name>
<accession>A0ACB9JKH9</accession>
<dbReference type="EMBL" id="CM042020">
    <property type="protein sequence ID" value="KAI3821003.1"/>
    <property type="molecule type" value="Genomic_DNA"/>
</dbReference>
<proteinExistence type="predicted"/>